<sequence length="87" mass="8948">MRITPLRPELRDNAIQSDRSQAPAASGKAAVAPLPAAQPLSQAAGVLQALPEVDLDKVAAVRAALARGEISLDANKLAATIAAYHRG</sequence>
<dbReference type="GO" id="GO:0044781">
    <property type="term" value="P:bacterial-type flagellum organization"/>
    <property type="evidence" value="ECO:0007669"/>
    <property type="project" value="UniProtKB-KW"/>
</dbReference>
<evidence type="ECO:0000256" key="6">
    <source>
        <dbReference type="ARBA" id="ARBA00023163"/>
    </source>
</evidence>
<dbReference type="InterPro" id="IPR007412">
    <property type="entry name" value="FlgM"/>
</dbReference>
<dbReference type="RefSeq" id="WP_120810525.1">
    <property type="nucleotide sequence ID" value="NZ_RBID01000014.1"/>
</dbReference>
<keyword evidence="6" id="KW-0804">Transcription</keyword>
<dbReference type="Pfam" id="PF04316">
    <property type="entry name" value="FlgM"/>
    <property type="match status" value="1"/>
</dbReference>
<comment type="function">
    <text evidence="7">Responsible for the coupling of flagellin expression to flagellar assembly by preventing expression of the flagellin genes when a component of the middle class of proteins is defective. It negatively regulates flagellar genes by inhibiting the activity of FliA by directly binding to FliA.</text>
</comment>
<evidence type="ECO:0000256" key="7">
    <source>
        <dbReference type="ARBA" id="ARBA00024739"/>
    </source>
</evidence>
<keyword evidence="3" id="KW-0678">Repressor</keyword>
<comment type="caution">
    <text evidence="11">The sequence shown here is derived from an EMBL/GenBank/DDBJ whole genome shotgun (WGS) entry which is preliminary data.</text>
</comment>
<dbReference type="EMBL" id="RBID01000014">
    <property type="protein sequence ID" value="RKQ58892.1"/>
    <property type="molecule type" value="Genomic_DNA"/>
</dbReference>
<evidence type="ECO:0000256" key="5">
    <source>
        <dbReference type="ARBA" id="ARBA00023015"/>
    </source>
</evidence>
<keyword evidence="5" id="KW-0805">Transcription regulation</keyword>
<proteinExistence type="inferred from homology"/>
<evidence type="ECO:0000313" key="11">
    <source>
        <dbReference type="EMBL" id="RKQ58892.1"/>
    </source>
</evidence>
<name>A0A495BD63_VOGIN</name>
<evidence type="ECO:0000313" key="12">
    <source>
        <dbReference type="Proteomes" id="UP000279384"/>
    </source>
</evidence>
<organism evidence="11 12">
    <name type="scientific">Vogesella indigofera</name>
    <name type="common">Pseudomonas indigofera</name>
    <dbReference type="NCBI Taxonomy" id="45465"/>
    <lineage>
        <taxon>Bacteria</taxon>
        <taxon>Pseudomonadati</taxon>
        <taxon>Pseudomonadota</taxon>
        <taxon>Betaproteobacteria</taxon>
        <taxon>Neisseriales</taxon>
        <taxon>Chromobacteriaceae</taxon>
        <taxon>Vogesella</taxon>
    </lineage>
</organism>
<evidence type="ECO:0000256" key="3">
    <source>
        <dbReference type="ARBA" id="ARBA00022491"/>
    </source>
</evidence>
<feature type="region of interest" description="Disordered" evidence="9">
    <location>
        <begin position="1"/>
        <end position="30"/>
    </location>
</feature>
<evidence type="ECO:0000256" key="1">
    <source>
        <dbReference type="ARBA" id="ARBA00005322"/>
    </source>
</evidence>
<dbReference type="Proteomes" id="UP000279384">
    <property type="component" value="Unassembled WGS sequence"/>
</dbReference>
<feature type="domain" description="Anti-sigma-28 factor FlgM C-terminal" evidence="10">
    <location>
        <begin position="36"/>
        <end position="81"/>
    </location>
</feature>
<dbReference type="InterPro" id="IPR031316">
    <property type="entry name" value="FlgM_C"/>
</dbReference>
<gene>
    <name evidence="11" type="ORF">C8E02_1868</name>
</gene>
<accession>A0A495BD63</accession>
<dbReference type="AlphaFoldDB" id="A0A495BD63"/>
<dbReference type="NCBIfam" id="TIGR03824">
    <property type="entry name" value="FlgM_jcvi"/>
    <property type="match status" value="1"/>
</dbReference>
<dbReference type="GO" id="GO:0045892">
    <property type="term" value="P:negative regulation of DNA-templated transcription"/>
    <property type="evidence" value="ECO:0007669"/>
    <property type="project" value="InterPro"/>
</dbReference>
<evidence type="ECO:0000256" key="9">
    <source>
        <dbReference type="SAM" id="MobiDB-lite"/>
    </source>
</evidence>
<evidence type="ECO:0000256" key="4">
    <source>
        <dbReference type="ARBA" id="ARBA00022795"/>
    </source>
</evidence>
<keyword evidence="4" id="KW-1005">Bacterial flagellum biogenesis</keyword>
<reference evidence="11 12" key="1">
    <citation type="submission" date="2018-10" db="EMBL/GenBank/DDBJ databases">
        <title>Genomic Encyclopedia of Type Strains, Phase IV (KMG-IV): sequencing the most valuable type-strain genomes for metagenomic binning, comparative biology and taxonomic classification.</title>
        <authorList>
            <person name="Goeker M."/>
        </authorList>
    </citation>
    <scope>NUCLEOTIDE SEQUENCE [LARGE SCALE GENOMIC DNA]</scope>
    <source>
        <strain evidence="11 12">DSM 3303</strain>
    </source>
</reference>
<protein>
    <recommendedName>
        <fullName evidence="2">Negative regulator of flagellin synthesis</fullName>
    </recommendedName>
    <alternativeName>
        <fullName evidence="8">Anti-sigma-28 factor</fullName>
    </alternativeName>
</protein>
<evidence type="ECO:0000256" key="2">
    <source>
        <dbReference type="ARBA" id="ARBA00017823"/>
    </source>
</evidence>
<evidence type="ECO:0000256" key="8">
    <source>
        <dbReference type="ARBA" id="ARBA00030117"/>
    </source>
</evidence>
<dbReference type="InterPro" id="IPR035890">
    <property type="entry name" value="Anti-sigma-28_factor_FlgM_sf"/>
</dbReference>
<evidence type="ECO:0000259" key="10">
    <source>
        <dbReference type="Pfam" id="PF04316"/>
    </source>
</evidence>
<comment type="similarity">
    <text evidence="1">Belongs to the FlgM family.</text>
</comment>
<dbReference type="SUPFAM" id="SSF101498">
    <property type="entry name" value="Anti-sigma factor FlgM"/>
    <property type="match status" value="1"/>
</dbReference>